<gene>
    <name evidence="1" type="ORF">NIES37_69160</name>
</gene>
<dbReference type="SUPFAM" id="SSF55729">
    <property type="entry name" value="Acyl-CoA N-acyltransferases (Nat)"/>
    <property type="match status" value="1"/>
</dbReference>
<dbReference type="AlphaFoldDB" id="A0A1Z4NB04"/>
<dbReference type="EMBL" id="AP018249">
    <property type="protein sequence ID" value="BAZ02903.1"/>
    <property type="molecule type" value="Genomic_DNA"/>
</dbReference>
<keyword evidence="2" id="KW-1185">Reference proteome</keyword>
<keyword evidence="1" id="KW-0614">Plasmid</keyword>
<protein>
    <recommendedName>
        <fullName evidence="3">N-acetyltransferase domain-containing protein</fullName>
    </recommendedName>
</protein>
<evidence type="ECO:0000313" key="2">
    <source>
        <dbReference type="Proteomes" id="UP000218785"/>
    </source>
</evidence>
<dbReference type="Proteomes" id="UP000218785">
    <property type="component" value="Plasmid plasmid1"/>
</dbReference>
<dbReference type="Gene3D" id="3.40.630.30">
    <property type="match status" value="1"/>
</dbReference>
<sequence>MLREINIYSERKDFTKKYNLSNLFAEFACQATFSDFYEICQLFEFATTYYKNKGIKQWDKGYDLEKISHNILKGEAFVIRNESGVLLCTFSVAKFLPDYYPHSLTTDDNIWLIKSFCTNLRQNKLIGRKVIPQIIKTALHRQISQIYIDCVMDNPTLESYYQRYGFTRIAIVQHPIYNQNMAIMILNL</sequence>
<proteinExistence type="predicted"/>
<dbReference type="KEGG" id="ttq:NIES37_69160"/>
<name>A0A1Z4NB04_9CYAN</name>
<dbReference type="InterPro" id="IPR016181">
    <property type="entry name" value="Acyl_CoA_acyltransferase"/>
</dbReference>
<geneLocation type="plasmid" evidence="2">
    <name>Plasmid1 dna</name>
</geneLocation>
<evidence type="ECO:0000313" key="1">
    <source>
        <dbReference type="EMBL" id="BAZ02903.1"/>
    </source>
</evidence>
<evidence type="ECO:0008006" key="3">
    <source>
        <dbReference type="Google" id="ProtNLM"/>
    </source>
</evidence>
<dbReference type="RefSeq" id="WP_096584546.1">
    <property type="nucleotide sequence ID" value="NZ_CAWNJS010000002.1"/>
</dbReference>
<accession>A0A1Z4NB04</accession>
<reference evidence="1 2" key="1">
    <citation type="submission" date="2017-06" db="EMBL/GenBank/DDBJ databases">
        <title>Genome sequencing of cyanobaciteial culture collection at National Institute for Environmental Studies (NIES).</title>
        <authorList>
            <person name="Hirose Y."/>
            <person name="Shimura Y."/>
            <person name="Fujisawa T."/>
            <person name="Nakamura Y."/>
            <person name="Kawachi M."/>
        </authorList>
    </citation>
    <scope>NUCLEOTIDE SEQUENCE [LARGE SCALE GENOMIC DNA]</scope>
    <source>
        <strain evidence="1 2">NIES-37</strain>
        <plasmid evidence="2">Plasmid1 dna</plasmid>
    </source>
</reference>
<organism evidence="1 2">
    <name type="scientific">Tolypothrix tenuis PCC 7101</name>
    <dbReference type="NCBI Taxonomy" id="231146"/>
    <lineage>
        <taxon>Bacteria</taxon>
        <taxon>Bacillati</taxon>
        <taxon>Cyanobacteriota</taxon>
        <taxon>Cyanophyceae</taxon>
        <taxon>Nostocales</taxon>
        <taxon>Tolypothrichaceae</taxon>
        <taxon>Tolypothrix</taxon>
    </lineage>
</organism>